<dbReference type="PROSITE" id="PS50109">
    <property type="entry name" value="HIS_KIN"/>
    <property type="match status" value="1"/>
</dbReference>
<proteinExistence type="predicted"/>
<comment type="subcellular location">
    <subcellularLocation>
        <location evidence="2">Cell membrane</location>
        <topology evidence="2">Multi-pass membrane protein</topology>
    </subcellularLocation>
</comment>
<sequence>MILLALGTIAAITAINILAINFNYGPSSSPVSLYEMTRIVRGLDVVQIPPKLIERGRAEQAPSSEGSAERVVSRLLAARLSLPERDVRVRLQSDRFRPQVIVDEARIYADEGAANPILLGGFTIYVRQADGAWQTHSRIVDYWQARSVRFWRYATYYLGIAIVLPLAMLFSARFNRPVKAFAVSAGRIGDGHYDRPVPVVGPTEIRQAAVALNDMQERIAHLVRERTALVGAIAHDLRTPLSNLRFRVANADAETRASAEAEIRHMEQLIGSTLDYVDGEGRPLITEPLDLGSLLQTLADDCRDRGANVSFNPARKITVRGDIVRLRRLFTNLIENAIKFGNRVDLAYNVEGKEVVVDFMDDGPGIAEDDLPRAFDPFFRGERSRNRSTGGIGLGLAIAESAARAHDGMIELRNVPGGFRARVRLPIGAPVVAVT</sequence>
<evidence type="ECO:0000256" key="4">
    <source>
        <dbReference type="ARBA" id="ARBA00022475"/>
    </source>
</evidence>
<dbReference type="GO" id="GO:0005524">
    <property type="term" value="F:ATP binding"/>
    <property type="evidence" value="ECO:0007669"/>
    <property type="project" value="UniProtKB-KW"/>
</dbReference>
<dbReference type="Gene3D" id="1.10.287.130">
    <property type="match status" value="1"/>
</dbReference>
<dbReference type="InterPro" id="IPR004358">
    <property type="entry name" value="Sig_transdc_His_kin-like_C"/>
</dbReference>
<dbReference type="InterPro" id="IPR036097">
    <property type="entry name" value="HisK_dim/P_sf"/>
</dbReference>
<evidence type="ECO:0000256" key="10">
    <source>
        <dbReference type="SAM" id="Phobius"/>
    </source>
</evidence>
<dbReference type="PRINTS" id="PR00344">
    <property type="entry name" value="BCTRLSENSOR"/>
</dbReference>
<keyword evidence="6" id="KW-0808">Transferase</keyword>
<dbReference type="CDD" id="cd06225">
    <property type="entry name" value="HAMP"/>
    <property type="match status" value="1"/>
</dbReference>
<dbReference type="EMBL" id="JBBHJZ010000004">
    <property type="protein sequence ID" value="MEJ5978876.1"/>
    <property type="molecule type" value="Genomic_DNA"/>
</dbReference>
<dbReference type="Pfam" id="PF02518">
    <property type="entry name" value="HATPase_c"/>
    <property type="match status" value="1"/>
</dbReference>
<dbReference type="Gene3D" id="3.30.565.10">
    <property type="entry name" value="Histidine kinase-like ATPase, C-terminal domain"/>
    <property type="match status" value="1"/>
</dbReference>
<dbReference type="EC" id="2.7.13.3" evidence="3"/>
<comment type="catalytic activity">
    <reaction evidence="1">
        <text>ATP + protein L-histidine = ADP + protein N-phospho-L-histidine.</text>
        <dbReference type="EC" id="2.7.13.3"/>
    </reaction>
</comment>
<evidence type="ECO:0000256" key="6">
    <source>
        <dbReference type="ARBA" id="ARBA00022679"/>
    </source>
</evidence>
<keyword evidence="8" id="KW-0418">Kinase</keyword>
<dbReference type="CDD" id="cd00082">
    <property type="entry name" value="HisKA"/>
    <property type="match status" value="1"/>
</dbReference>
<evidence type="ECO:0000259" key="11">
    <source>
        <dbReference type="PROSITE" id="PS50109"/>
    </source>
</evidence>
<dbReference type="InterPro" id="IPR003660">
    <property type="entry name" value="HAMP_dom"/>
</dbReference>
<evidence type="ECO:0000259" key="12">
    <source>
        <dbReference type="PROSITE" id="PS50885"/>
    </source>
</evidence>
<keyword evidence="10" id="KW-0812">Transmembrane</keyword>
<dbReference type="Proteomes" id="UP001361239">
    <property type="component" value="Unassembled WGS sequence"/>
</dbReference>
<dbReference type="PANTHER" id="PTHR44936:SF10">
    <property type="entry name" value="SENSOR PROTEIN RSTB"/>
    <property type="match status" value="1"/>
</dbReference>
<reference evidence="13 14" key="1">
    <citation type="submission" date="2024-03" db="EMBL/GenBank/DDBJ databases">
        <authorList>
            <person name="Jo J.-H."/>
        </authorList>
    </citation>
    <scope>NUCLEOTIDE SEQUENCE [LARGE SCALE GENOMIC DNA]</scope>
    <source>
        <strain evidence="13 14">PS1R-30</strain>
    </source>
</reference>
<gene>
    <name evidence="13" type="ORF">WG901_19640</name>
</gene>
<name>A0ABU8S1X8_9SPHN</name>
<dbReference type="InterPro" id="IPR036890">
    <property type="entry name" value="HATPase_C_sf"/>
</dbReference>
<dbReference type="PROSITE" id="PS50885">
    <property type="entry name" value="HAMP"/>
    <property type="match status" value="1"/>
</dbReference>
<dbReference type="InterPro" id="IPR003661">
    <property type="entry name" value="HisK_dim/P_dom"/>
</dbReference>
<evidence type="ECO:0000256" key="1">
    <source>
        <dbReference type="ARBA" id="ARBA00000085"/>
    </source>
</evidence>
<keyword evidence="5" id="KW-0597">Phosphoprotein</keyword>
<evidence type="ECO:0000256" key="9">
    <source>
        <dbReference type="ARBA" id="ARBA00022840"/>
    </source>
</evidence>
<evidence type="ECO:0000256" key="8">
    <source>
        <dbReference type="ARBA" id="ARBA00022777"/>
    </source>
</evidence>
<keyword evidence="10" id="KW-0472">Membrane</keyword>
<dbReference type="PANTHER" id="PTHR44936">
    <property type="entry name" value="SENSOR PROTEIN CREC"/>
    <property type="match status" value="1"/>
</dbReference>
<keyword evidence="10" id="KW-1133">Transmembrane helix</keyword>
<evidence type="ECO:0000313" key="14">
    <source>
        <dbReference type="Proteomes" id="UP001361239"/>
    </source>
</evidence>
<feature type="domain" description="HAMP" evidence="12">
    <location>
        <begin position="172"/>
        <end position="224"/>
    </location>
</feature>
<comment type="caution">
    <text evidence="13">The sequence shown here is derived from an EMBL/GenBank/DDBJ whole genome shotgun (WGS) entry which is preliminary data.</text>
</comment>
<keyword evidence="4" id="KW-1003">Cell membrane</keyword>
<feature type="transmembrane region" description="Helical" evidence="10">
    <location>
        <begin position="150"/>
        <end position="170"/>
    </location>
</feature>
<dbReference type="SUPFAM" id="SSF47384">
    <property type="entry name" value="Homodimeric domain of signal transducing histidine kinase"/>
    <property type="match status" value="1"/>
</dbReference>
<protein>
    <recommendedName>
        <fullName evidence="3">histidine kinase</fullName>
        <ecNumber evidence="3">2.7.13.3</ecNumber>
    </recommendedName>
</protein>
<evidence type="ECO:0000256" key="2">
    <source>
        <dbReference type="ARBA" id="ARBA00004651"/>
    </source>
</evidence>
<evidence type="ECO:0000256" key="5">
    <source>
        <dbReference type="ARBA" id="ARBA00022553"/>
    </source>
</evidence>
<dbReference type="RefSeq" id="WP_339588811.1">
    <property type="nucleotide sequence ID" value="NZ_JBBHJZ010000004.1"/>
</dbReference>
<dbReference type="InterPro" id="IPR050980">
    <property type="entry name" value="2C_sensor_his_kinase"/>
</dbReference>
<evidence type="ECO:0000313" key="13">
    <source>
        <dbReference type="EMBL" id="MEJ5978876.1"/>
    </source>
</evidence>
<dbReference type="SMART" id="SM00387">
    <property type="entry name" value="HATPase_c"/>
    <property type="match status" value="1"/>
</dbReference>
<dbReference type="SUPFAM" id="SSF55874">
    <property type="entry name" value="ATPase domain of HSP90 chaperone/DNA topoisomerase II/histidine kinase"/>
    <property type="match status" value="1"/>
</dbReference>
<keyword evidence="7" id="KW-0547">Nucleotide-binding</keyword>
<accession>A0ABU8S1X8</accession>
<dbReference type="SMART" id="SM00388">
    <property type="entry name" value="HisKA"/>
    <property type="match status" value="1"/>
</dbReference>
<evidence type="ECO:0000256" key="3">
    <source>
        <dbReference type="ARBA" id="ARBA00012438"/>
    </source>
</evidence>
<dbReference type="InterPro" id="IPR003594">
    <property type="entry name" value="HATPase_dom"/>
</dbReference>
<dbReference type="Pfam" id="PF00672">
    <property type="entry name" value="HAMP"/>
    <property type="match status" value="1"/>
</dbReference>
<feature type="domain" description="Histidine kinase" evidence="11">
    <location>
        <begin position="232"/>
        <end position="429"/>
    </location>
</feature>
<dbReference type="InterPro" id="IPR005467">
    <property type="entry name" value="His_kinase_dom"/>
</dbReference>
<keyword evidence="14" id="KW-1185">Reference proteome</keyword>
<organism evidence="13 14">
    <name type="scientific">Novosphingobium anseongense</name>
    <dbReference type="NCBI Taxonomy" id="3133436"/>
    <lineage>
        <taxon>Bacteria</taxon>
        <taxon>Pseudomonadati</taxon>
        <taxon>Pseudomonadota</taxon>
        <taxon>Alphaproteobacteria</taxon>
        <taxon>Sphingomonadales</taxon>
        <taxon>Sphingomonadaceae</taxon>
        <taxon>Novosphingobium</taxon>
    </lineage>
</organism>
<evidence type="ECO:0000256" key="7">
    <source>
        <dbReference type="ARBA" id="ARBA00022741"/>
    </source>
</evidence>
<keyword evidence="9 13" id="KW-0067">ATP-binding</keyword>
<dbReference type="SMART" id="SM00304">
    <property type="entry name" value="HAMP"/>
    <property type="match status" value="1"/>
</dbReference>